<comment type="similarity">
    <text evidence="4">Belongs to the flavoredoxin family.</text>
</comment>
<dbReference type="PANTHER" id="PTHR33798:SF5">
    <property type="entry name" value="FLAVIN REDUCTASE LIKE DOMAIN-CONTAINING PROTEIN"/>
    <property type="match status" value="1"/>
</dbReference>
<dbReference type="GO" id="GO:0016646">
    <property type="term" value="F:oxidoreductase activity, acting on the CH-NH group of donors, NAD or NADP as acceptor"/>
    <property type="evidence" value="ECO:0007669"/>
    <property type="project" value="UniProtKB-ARBA"/>
</dbReference>
<comment type="cofactor">
    <cofactor evidence="1">
        <name>FMN</name>
        <dbReference type="ChEBI" id="CHEBI:58210"/>
    </cofactor>
</comment>
<keyword evidence="2" id="KW-0285">Flavoprotein</keyword>
<dbReference type="EMBL" id="RHHS01000056">
    <property type="protein sequence ID" value="RNB52648.1"/>
    <property type="molecule type" value="Genomic_DNA"/>
</dbReference>
<keyword evidence="7" id="KW-1185">Reference proteome</keyword>
<dbReference type="OrthoDB" id="9794638at2"/>
<reference evidence="6 7" key="1">
    <citation type="submission" date="2018-10" db="EMBL/GenBank/DDBJ databases">
        <title>Phylogenomics of Brevibacillus.</title>
        <authorList>
            <person name="Dunlap C."/>
        </authorList>
    </citation>
    <scope>NUCLEOTIDE SEQUENCE [LARGE SCALE GENOMIC DNA]</scope>
    <source>
        <strain evidence="6 7">DSM 100115</strain>
    </source>
</reference>
<evidence type="ECO:0000256" key="4">
    <source>
        <dbReference type="ARBA" id="ARBA00038054"/>
    </source>
</evidence>
<evidence type="ECO:0000313" key="7">
    <source>
        <dbReference type="Proteomes" id="UP000268829"/>
    </source>
</evidence>
<dbReference type="Gene3D" id="2.30.110.10">
    <property type="entry name" value="Electron Transport, Fmn-binding Protein, Chain A"/>
    <property type="match status" value="1"/>
</dbReference>
<accession>A0A3M8AN68</accession>
<protein>
    <submittedName>
        <fullName evidence="6">Flavin reductase family protein</fullName>
    </submittedName>
</protein>
<dbReference type="InterPro" id="IPR002563">
    <property type="entry name" value="Flavin_Rdtase-like_dom"/>
</dbReference>
<evidence type="ECO:0000256" key="1">
    <source>
        <dbReference type="ARBA" id="ARBA00001917"/>
    </source>
</evidence>
<dbReference type="Proteomes" id="UP000268829">
    <property type="component" value="Unassembled WGS sequence"/>
</dbReference>
<dbReference type="AlphaFoldDB" id="A0A3M8AN68"/>
<dbReference type="PANTHER" id="PTHR33798">
    <property type="entry name" value="FLAVOPROTEIN OXYGENASE"/>
    <property type="match status" value="1"/>
</dbReference>
<proteinExistence type="inferred from homology"/>
<sequence length="210" mass="23088">MEIAIRELERQDKYKLLIGCIIPRPIAWVTSHDDKGVVNAAPFSYFNVASIEPMMVSVAVMRKPGSVRKDTARNILQTGEFVVNMVDIHNVDAVNQTSADYPPDVSEVEALGLEVGPSAAVKVPRLLSSRIHFECRLHQIVELGTPTTSDLIIGEVVHVHVADELYHGGRIDPHAFAPVSRLAGHSYATLGDLFDRPRPVYDPSAESKSK</sequence>
<dbReference type="GO" id="GO:0010181">
    <property type="term" value="F:FMN binding"/>
    <property type="evidence" value="ECO:0007669"/>
    <property type="project" value="InterPro"/>
</dbReference>
<organism evidence="6 7">
    <name type="scientific">Brevibacillus gelatini</name>
    <dbReference type="NCBI Taxonomy" id="1655277"/>
    <lineage>
        <taxon>Bacteria</taxon>
        <taxon>Bacillati</taxon>
        <taxon>Bacillota</taxon>
        <taxon>Bacilli</taxon>
        <taxon>Bacillales</taxon>
        <taxon>Paenibacillaceae</taxon>
        <taxon>Brevibacillus</taxon>
    </lineage>
</organism>
<evidence type="ECO:0000313" key="6">
    <source>
        <dbReference type="EMBL" id="RNB52648.1"/>
    </source>
</evidence>
<evidence type="ECO:0000256" key="3">
    <source>
        <dbReference type="ARBA" id="ARBA00022643"/>
    </source>
</evidence>
<comment type="caution">
    <text evidence="6">The sequence shown here is derived from an EMBL/GenBank/DDBJ whole genome shotgun (WGS) entry which is preliminary data.</text>
</comment>
<dbReference type="InterPro" id="IPR012349">
    <property type="entry name" value="Split_barrel_FMN-bd"/>
</dbReference>
<dbReference type="SUPFAM" id="SSF50475">
    <property type="entry name" value="FMN-binding split barrel"/>
    <property type="match status" value="1"/>
</dbReference>
<feature type="domain" description="Flavin reductase like" evidence="5">
    <location>
        <begin position="19"/>
        <end position="173"/>
    </location>
</feature>
<keyword evidence="3" id="KW-0288">FMN</keyword>
<dbReference type="RefSeq" id="WP_122906699.1">
    <property type="nucleotide sequence ID" value="NZ_RHHS01000056.1"/>
</dbReference>
<gene>
    <name evidence="6" type="ORF">EDM57_21355</name>
</gene>
<dbReference type="SMART" id="SM00903">
    <property type="entry name" value="Flavin_Reduct"/>
    <property type="match status" value="1"/>
</dbReference>
<name>A0A3M8AN68_9BACL</name>
<evidence type="ECO:0000256" key="2">
    <source>
        <dbReference type="ARBA" id="ARBA00022630"/>
    </source>
</evidence>
<dbReference type="Pfam" id="PF01613">
    <property type="entry name" value="Flavin_Reduct"/>
    <property type="match status" value="1"/>
</dbReference>
<evidence type="ECO:0000259" key="5">
    <source>
        <dbReference type="SMART" id="SM00903"/>
    </source>
</evidence>